<name>A0A8S5MXB1_9CAUD</name>
<sequence>MEAKKRPTEGVNNGEPDKAAALKTALTLYHINAVCTSRGG</sequence>
<protein>
    <submittedName>
        <fullName evidence="1">Uncharacterized protein</fullName>
    </submittedName>
</protein>
<reference evidence="1" key="1">
    <citation type="journal article" date="2021" name="Proc. Natl. Acad. Sci. U.S.A.">
        <title>A Catalog of Tens of Thousands of Viruses from Human Metagenomes Reveals Hidden Associations with Chronic Diseases.</title>
        <authorList>
            <person name="Tisza M.J."/>
            <person name="Buck C.B."/>
        </authorList>
    </citation>
    <scope>NUCLEOTIDE SEQUENCE</scope>
    <source>
        <strain evidence="1">Ct91l7</strain>
    </source>
</reference>
<accession>A0A8S5MXB1</accession>
<proteinExistence type="predicted"/>
<organism evidence="1">
    <name type="scientific">Siphoviridae sp. ct91l7</name>
    <dbReference type="NCBI Taxonomy" id="2826173"/>
    <lineage>
        <taxon>Viruses</taxon>
        <taxon>Duplodnaviria</taxon>
        <taxon>Heunggongvirae</taxon>
        <taxon>Uroviricota</taxon>
        <taxon>Caudoviricetes</taxon>
    </lineage>
</organism>
<evidence type="ECO:0000313" key="1">
    <source>
        <dbReference type="EMBL" id="DAD86840.1"/>
    </source>
</evidence>
<dbReference type="EMBL" id="BK015008">
    <property type="protein sequence ID" value="DAD86840.1"/>
    <property type="molecule type" value="Genomic_DNA"/>
</dbReference>